<dbReference type="EMBL" id="KU738897">
    <property type="protein sequence ID" value="AMN15382.1"/>
    <property type="molecule type" value="Genomic_DNA"/>
</dbReference>
<evidence type="ECO:0000313" key="5">
    <source>
        <dbReference type="EMBL" id="AMN15796.1"/>
    </source>
</evidence>
<evidence type="ECO:0000313" key="1">
    <source>
        <dbReference type="EMBL" id="AIG63076.1"/>
    </source>
</evidence>
<evidence type="ECO:0000313" key="8">
    <source>
        <dbReference type="EMBL" id="AMN16210.1"/>
    </source>
</evidence>
<evidence type="ECO:0000313" key="3">
    <source>
        <dbReference type="EMBL" id="AMN15520.1"/>
    </source>
</evidence>
<gene>
    <name evidence="1" type="ORF">HaSNPV-AC53_034</name>
</gene>
<dbReference type="EMBL" id="KU738902">
    <property type="protein sequence ID" value="AMN16072.1"/>
    <property type="molecule type" value="Genomic_DNA"/>
</dbReference>
<dbReference type="EMBL" id="KU738903">
    <property type="protein sequence ID" value="AMN16210.1"/>
    <property type="molecule type" value="Genomic_DNA"/>
</dbReference>
<organism evidence="1">
    <name type="scientific">Helicoverpa SNPV AC53</name>
    <dbReference type="NCBI Taxonomy" id="1569367"/>
    <lineage>
        <taxon>Viruses</taxon>
        <taxon>Viruses incertae sedis</taxon>
        <taxon>Naldaviricetes</taxon>
        <taxon>Lefavirales</taxon>
        <taxon>Baculoviridae</taxon>
        <taxon>Alphabaculovirus</taxon>
        <taxon>Alphabaculovirus helarmigerae</taxon>
    </lineage>
</organism>
<evidence type="ECO:0000313" key="6">
    <source>
        <dbReference type="EMBL" id="AMN15934.1"/>
    </source>
</evidence>
<protein>
    <submittedName>
        <fullName evidence="1">ORF34</fullName>
    </submittedName>
</protein>
<reference evidence="1" key="3">
    <citation type="submission" date="2016-08" db="EMBL/GenBank/DDBJ databases">
        <authorList>
            <person name="Seilhamer J.J."/>
        </authorList>
    </citation>
    <scope>NUCLEOTIDE SEQUENCE</scope>
    <source>
        <strain evidence="1">AC53</strain>
        <strain evidence="7">AC53T4.1</strain>
        <strain evidence="8">AC53T4.2</strain>
    </source>
</reference>
<evidence type="ECO:0000313" key="9">
    <source>
        <dbReference type="EMBL" id="AMN16348.1"/>
    </source>
</evidence>
<accession>A0A075TSI5</accession>
<dbReference type="EMBL" id="KU738898">
    <property type="protein sequence ID" value="AMN15520.1"/>
    <property type="molecule type" value="Genomic_DNA"/>
</dbReference>
<reference evidence="2" key="2">
    <citation type="journal article" date="2016" name="Genome Announc.">
        <title>Complete Genome Sequences of Seven Helicoverpa armigera SNPV-AC53-Derived Strains.</title>
        <authorList>
            <person name="Noune C."/>
            <person name="Hauxwell C."/>
        </authorList>
    </citation>
    <scope>NUCLEOTIDE SEQUENCE</scope>
    <source>
        <strain evidence="2">AC53C3</strain>
        <strain evidence="3">AC53C5</strain>
        <strain evidence="4">AC53C6</strain>
        <strain evidence="5">AC53C9</strain>
        <strain evidence="6">AC53T2</strain>
        <strain evidence="9">AC53T5</strain>
    </source>
</reference>
<evidence type="ECO:0000313" key="2">
    <source>
        <dbReference type="EMBL" id="AMN15382.1"/>
    </source>
</evidence>
<name>A0A075TSI5_9ABAC</name>
<proteinExistence type="predicted"/>
<evidence type="ECO:0000313" key="7">
    <source>
        <dbReference type="EMBL" id="AMN16072.1"/>
    </source>
</evidence>
<dbReference type="EMBL" id="KU738899">
    <property type="protein sequence ID" value="AMN15658.1"/>
    <property type="molecule type" value="Genomic_DNA"/>
</dbReference>
<evidence type="ECO:0000313" key="4">
    <source>
        <dbReference type="EMBL" id="AMN15658.1"/>
    </source>
</evidence>
<dbReference type="EMBL" id="KU738900">
    <property type="protein sequence ID" value="AMN15796.1"/>
    <property type="molecule type" value="Genomic_DNA"/>
</dbReference>
<dbReference type="EMBL" id="KU738901">
    <property type="protein sequence ID" value="AMN15934.1"/>
    <property type="molecule type" value="Genomic_DNA"/>
</dbReference>
<sequence length="359" mass="41193">MASKTTTVFLVIDELFEYKCYYKIPNTGGNGCAHVYTYKPVQLVPAMFDTITTHILTSTAESSSSPENIKKPLSVVYPKNEHLFSNWFKCLKNNTAKITESTTEQRVYLLCSFAKLKFVYDFDIYKLEHFGFGASGSIVHLARHCNAHPTFGKLILSCVIIELTVLLRMLAKLERMPTIRDCNDSNMDCLVVHSFASCKVLAQIALGITHNIRKLAADDKMMTRLSQFFVQILEERFCPSLDALESYHNYFKLAVQMIKLNYKSCTQRQFSDFVVPGVFDLILADHRVLNNMCTNCTNKNSTGYVDSVYYDSSFVRHMYQLIGLSNLYKENSCFMNILAMFSHEPMQTMCFSRVYTYKM</sequence>
<dbReference type="EMBL" id="KJ909666">
    <property type="protein sequence ID" value="AIG63076.1"/>
    <property type="molecule type" value="Genomic_DNA"/>
</dbReference>
<reference evidence="1" key="1">
    <citation type="journal article" date="2015" name="Genome Announc.">
        <title>Complete Genome Sequences of Helicoverpa armigera Single Nucleopolyhedrovirus Strains AC53 and H25EA1 from Australia.</title>
        <authorList>
            <person name="Noune C."/>
            <person name="Hauxwell C."/>
        </authorList>
    </citation>
    <scope>NUCLEOTIDE SEQUENCE</scope>
    <source>
        <strain evidence="1">AC53</strain>
    </source>
</reference>
<dbReference type="EMBL" id="KU738904">
    <property type="protein sequence ID" value="AMN16348.1"/>
    <property type="molecule type" value="Genomic_DNA"/>
</dbReference>